<sequence>MKEEMQEIEKQNNILKTAYCDYEESLRSLPKKKKNTEWEDKVENKLGQSKLEELRNAWKQEQEEEKVKFSEAVRKQIQDKTKDTVIQVVKEKEDLVRDTVDKRKRIVQDSTQELDQEVEEVIRLESFSEGEKRPMKVRMRSQVVMEEIMTRKGKLADDTEFKDIWMKRDMNLEEREREKLCDICLYSTDPNNPNRVLVRKLVLLAEGQSEKELDLTGDLNALKDEAFTIKDLLAGIERGIDIENEFLDR</sequence>
<protein>
    <submittedName>
        <fullName evidence="1">Uncharacterized protein</fullName>
    </submittedName>
</protein>
<dbReference type="EMBL" id="VSRR010001817">
    <property type="protein sequence ID" value="MPC27870.1"/>
    <property type="molecule type" value="Genomic_DNA"/>
</dbReference>
<dbReference type="OrthoDB" id="1683373at2759"/>
<dbReference type="Proteomes" id="UP000324222">
    <property type="component" value="Unassembled WGS sequence"/>
</dbReference>
<proteinExistence type="predicted"/>
<name>A0A5B7E1Q5_PORTR</name>
<accession>A0A5B7E1Q5</accession>
<evidence type="ECO:0000313" key="2">
    <source>
        <dbReference type="Proteomes" id="UP000324222"/>
    </source>
</evidence>
<reference evidence="1 2" key="1">
    <citation type="submission" date="2019-05" db="EMBL/GenBank/DDBJ databases">
        <title>Another draft genome of Portunus trituberculatus and its Hox gene families provides insights of decapod evolution.</title>
        <authorList>
            <person name="Jeong J.-H."/>
            <person name="Song I."/>
            <person name="Kim S."/>
            <person name="Choi T."/>
            <person name="Kim D."/>
            <person name="Ryu S."/>
            <person name="Kim W."/>
        </authorList>
    </citation>
    <scope>NUCLEOTIDE SEQUENCE [LARGE SCALE GENOMIC DNA]</scope>
    <source>
        <tissue evidence="1">Muscle</tissue>
    </source>
</reference>
<evidence type="ECO:0000313" key="1">
    <source>
        <dbReference type="EMBL" id="MPC27870.1"/>
    </source>
</evidence>
<dbReference type="AlphaFoldDB" id="A0A5B7E1Q5"/>
<keyword evidence="2" id="KW-1185">Reference proteome</keyword>
<organism evidence="1 2">
    <name type="scientific">Portunus trituberculatus</name>
    <name type="common">Swimming crab</name>
    <name type="synonym">Neptunus trituberculatus</name>
    <dbReference type="NCBI Taxonomy" id="210409"/>
    <lineage>
        <taxon>Eukaryota</taxon>
        <taxon>Metazoa</taxon>
        <taxon>Ecdysozoa</taxon>
        <taxon>Arthropoda</taxon>
        <taxon>Crustacea</taxon>
        <taxon>Multicrustacea</taxon>
        <taxon>Malacostraca</taxon>
        <taxon>Eumalacostraca</taxon>
        <taxon>Eucarida</taxon>
        <taxon>Decapoda</taxon>
        <taxon>Pleocyemata</taxon>
        <taxon>Brachyura</taxon>
        <taxon>Eubrachyura</taxon>
        <taxon>Portunoidea</taxon>
        <taxon>Portunidae</taxon>
        <taxon>Portuninae</taxon>
        <taxon>Portunus</taxon>
    </lineage>
</organism>
<comment type="caution">
    <text evidence="1">The sequence shown here is derived from an EMBL/GenBank/DDBJ whole genome shotgun (WGS) entry which is preliminary data.</text>
</comment>
<gene>
    <name evidence="1" type="ORF">E2C01_021058</name>
</gene>